<dbReference type="GO" id="GO:0015108">
    <property type="term" value="F:chloride transmembrane transporter activity"/>
    <property type="evidence" value="ECO:0000318"/>
    <property type="project" value="GO_Central"/>
</dbReference>
<proteinExistence type="predicted"/>
<dbReference type="RefSeq" id="XP_030829136.1">
    <property type="nucleotide sequence ID" value="XM_030973276.1"/>
</dbReference>
<dbReference type="InterPro" id="IPR011547">
    <property type="entry name" value="SLC26A/SulP_dom"/>
</dbReference>
<dbReference type="InterPro" id="IPR001902">
    <property type="entry name" value="SLC26A/SulP_fam"/>
</dbReference>
<dbReference type="OMA" id="FANYWRI"/>
<protein>
    <recommendedName>
        <fullName evidence="7">STAS domain-containing protein</fullName>
    </recommendedName>
</protein>
<dbReference type="GO" id="GO:0015116">
    <property type="term" value="F:sulfate transmembrane transporter activity"/>
    <property type="evidence" value="ECO:0000318"/>
    <property type="project" value="GO_Central"/>
</dbReference>
<dbReference type="EnsemblMetazoa" id="XM_030973276">
    <property type="protein sequence ID" value="XP_030829136"/>
    <property type="gene ID" value="LOC585756"/>
</dbReference>
<feature type="transmembrane region" description="Helical" evidence="6">
    <location>
        <begin position="507"/>
        <end position="525"/>
    </location>
</feature>
<feature type="domain" description="STAS" evidence="7">
    <location>
        <begin position="618"/>
        <end position="767"/>
    </location>
</feature>
<dbReference type="Proteomes" id="UP000007110">
    <property type="component" value="Unassembled WGS sequence"/>
</dbReference>
<dbReference type="Pfam" id="PF01740">
    <property type="entry name" value="STAS"/>
    <property type="match status" value="1"/>
</dbReference>
<dbReference type="GeneID" id="585756"/>
<dbReference type="GO" id="GO:0015106">
    <property type="term" value="F:bicarbonate transmembrane transporter activity"/>
    <property type="evidence" value="ECO:0000318"/>
    <property type="project" value="GO_Central"/>
</dbReference>
<organism evidence="8 9">
    <name type="scientific">Strongylocentrotus purpuratus</name>
    <name type="common">Purple sea urchin</name>
    <dbReference type="NCBI Taxonomy" id="7668"/>
    <lineage>
        <taxon>Eukaryota</taxon>
        <taxon>Metazoa</taxon>
        <taxon>Echinodermata</taxon>
        <taxon>Eleutherozoa</taxon>
        <taxon>Echinozoa</taxon>
        <taxon>Echinoidea</taxon>
        <taxon>Euechinoidea</taxon>
        <taxon>Echinacea</taxon>
        <taxon>Camarodonta</taxon>
        <taxon>Echinidea</taxon>
        <taxon>Strongylocentrotidae</taxon>
        <taxon>Strongylocentrotus</taxon>
    </lineage>
</organism>
<feature type="transmembrane region" description="Helical" evidence="6">
    <location>
        <begin position="164"/>
        <end position="190"/>
    </location>
</feature>
<evidence type="ECO:0000256" key="3">
    <source>
        <dbReference type="ARBA" id="ARBA00022989"/>
    </source>
</evidence>
<feature type="transmembrane region" description="Helical" evidence="6">
    <location>
        <begin position="380"/>
        <end position="397"/>
    </location>
</feature>
<sequence length="795" mass="87637">MPRSPSTGRAGNFPPKSDTNRGHRLYQHTNNLYVAMDEDQLDVINGDDEGQNGHGSVNGVGRRRKDLDVDDNGVTHRVVIDRGCYSMSEFHDQHGYQRKDKVSPREFVQRKLKRCRCGVDQFLGLIVYIFPAFDWLRQYNLRNNAVGDLMAGITVGIVNIPQSMAFALLAVLHPVYGLYTAFFAPLAFFFMGSSRHTSVGTFGVISILCGDAIEKILAERYPPTDLPSTIEPITTISPSSPYPTTPTSMINATTPAPCGPICDERIQLHTTLCLMVGLIQIFMAICRLGFVTTYLAQPLVRAFTTGAACHVITSQVAPLFGLVLPRYAGPLSLIYTWRDIFINIPKTNVATLLFGVLTFLILAPGKYLSERYKKQLKIPIPWELFVVIITILISYLVNVGDKYGVDIIGDVPTGFPKPTVPSLPSGVRVSDLIGDAISIAIVGFAVSVSLAKIFASKNDYEIDANQELLGYGASNATSSFFLCFVSASALARVALIDGAGGKTQVSMLISSIILMFVLLFIGPLFEPLPKSVLAAIIIYALRRIAFQITEIRGLFKTSKVDCSIFVVTFLSVFILGVDLGLGVGVVYGLFTVIARTQLPNYSEQGHLVDTELYRDVKTYKSVKVKPGMVIFKMQTSLYYANAQQFRQRVLRATGINPVIRLAEIRKAQAAMEKNTDEKMESSMAMKEMDLSKDELHSILIDCSHFGFIDITGVNTLLALVRDYGRIGVETVFCSCADSVMQSIKVIGALNEECDIFYPSIHDAVLSLPRKQALEADENTTDNKDYENSRNEATRL</sequence>
<dbReference type="GO" id="GO:1902476">
    <property type="term" value="P:chloride transmembrane transport"/>
    <property type="evidence" value="ECO:0000318"/>
    <property type="project" value="GO_Central"/>
</dbReference>
<dbReference type="InterPro" id="IPR036513">
    <property type="entry name" value="STAS_dom_sf"/>
</dbReference>
<dbReference type="KEGG" id="spu:585756"/>
<keyword evidence="3 6" id="KW-1133">Transmembrane helix</keyword>
<feature type="region of interest" description="Disordered" evidence="5">
    <location>
        <begin position="45"/>
        <end position="65"/>
    </location>
</feature>
<dbReference type="Gene3D" id="3.30.750.24">
    <property type="entry name" value="STAS domain"/>
    <property type="match status" value="1"/>
</dbReference>
<comment type="subcellular location">
    <subcellularLocation>
        <location evidence="1">Membrane</location>
        <topology evidence="1">Multi-pass membrane protein</topology>
    </subcellularLocation>
</comment>
<name>A0A7M7SSY8_STRPU</name>
<dbReference type="InParanoid" id="A0A7M7SSY8"/>
<feature type="transmembrane region" description="Helical" evidence="6">
    <location>
        <begin position="475"/>
        <end position="495"/>
    </location>
</feature>
<evidence type="ECO:0000256" key="1">
    <source>
        <dbReference type="ARBA" id="ARBA00004141"/>
    </source>
</evidence>
<evidence type="ECO:0000256" key="4">
    <source>
        <dbReference type="ARBA" id="ARBA00023136"/>
    </source>
</evidence>
<evidence type="ECO:0000256" key="2">
    <source>
        <dbReference type="ARBA" id="ARBA00022692"/>
    </source>
</evidence>
<reference evidence="9" key="1">
    <citation type="submission" date="2015-02" db="EMBL/GenBank/DDBJ databases">
        <title>Genome sequencing for Strongylocentrotus purpuratus.</title>
        <authorList>
            <person name="Murali S."/>
            <person name="Liu Y."/>
            <person name="Vee V."/>
            <person name="English A."/>
            <person name="Wang M."/>
            <person name="Skinner E."/>
            <person name="Han Y."/>
            <person name="Muzny D.M."/>
            <person name="Worley K.C."/>
            <person name="Gibbs R.A."/>
        </authorList>
    </citation>
    <scope>NUCLEOTIDE SEQUENCE</scope>
</reference>
<feature type="compositionally biased region" description="Basic and acidic residues" evidence="5">
    <location>
        <begin position="780"/>
        <end position="795"/>
    </location>
</feature>
<dbReference type="OrthoDB" id="288203at2759"/>
<dbReference type="GO" id="GO:0019531">
    <property type="term" value="F:oxalate transmembrane transporter activity"/>
    <property type="evidence" value="ECO:0000318"/>
    <property type="project" value="GO_Central"/>
</dbReference>
<evidence type="ECO:0000313" key="8">
    <source>
        <dbReference type="EnsemblMetazoa" id="XP_030829136"/>
    </source>
</evidence>
<dbReference type="PANTHER" id="PTHR11814">
    <property type="entry name" value="SULFATE TRANSPORTER"/>
    <property type="match status" value="1"/>
</dbReference>
<feature type="transmembrane region" description="Helical" evidence="6">
    <location>
        <begin position="432"/>
        <end position="455"/>
    </location>
</feature>
<dbReference type="PROSITE" id="PS50801">
    <property type="entry name" value="STAS"/>
    <property type="match status" value="1"/>
</dbReference>
<feature type="transmembrane region" description="Helical" evidence="6">
    <location>
        <begin position="272"/>
        <end position="296"/>
    </location>
</feature>
<dbReference type="GO" id="GO:0005886">
    <property type="term" value="C:plasma membrane"/>
    <property type="evidence" value="ECO:0000318"/>
    <property type="project" value="GO_Central"/>
</dbReference>
<accession>A0A7M7SSY8</accession>
<keyword evidence="9" id="KW-1185">Reference proteome</keyword>
<feature type="region of interest" description="Disordered" evidence="5">
    <location>
        <begin position="1"/>
        <end position="23"/>
    </location>
</feature>
<evidence type="ECO:0000256" key="5">
    <source>
        <dbReference type="SAM" id="MobiDB-lite"/>
    </source>
</evidence>
<dbReference type="InterPro" id="IPR002645">
    <property type="entry name" value="STAS_dom"/>
</dbReference>
<evidence type="ECO:0000313" key="9">
    <source>
        <dbReference type="Proteomes" id="UP000007110"/>
    </source>
</evidence>
<evidence type="ECO:0000256" key="6">
    <source>
        <dbReference type="SAM" id="Phobius"/>
    </source>
</evidence>
<dbReference type="NCBIfam" id="TIGR00815">
    <property type="entry name" value="sulP"/>
    <property type="match status" value="1"/>
</dbReference>
<dbReference type="GO" id="GO:1902358">
    <property type="term" value="P:sulfate transmembrane transport"/>
    <property type="evidence" value="ECO:0000318"/>
    <property type="project" value="GO_Central"/>
</dbReference>
<feature type="transmembrane region" description="Helical" evidence="6">
    <location>
        <begin position="316"/>
        <end position="337"/>
    </location>
</feature>
<dbReference type="AlphaFoldDB" id="A0A7M7SSY8"/>
<evidence type="ECO:0000259" key="7">
    <source>
        <dbReference type="PROSITE" id="PS50801"/>
    </source>
</evidence>
<dbReference type="CDD" id="cd07042">
    <property type="entry name" value="STAS_SulP_like_sulfate_transporter"/>
    <property type="match status" value="1"/>
</dbReference>
<dbReference type="SUPFAM" id="SSF52091">
    <property type="entry name" value="SpoIIaa-like"/>
    <property type="match status" value="1"/>
</dbReference>
<feature type="transmembrane region" description="Helical" evidence="6">
    <location>
        <begin position="349"/>
        <end position="368"/>
    </location>
</feature>
<keyword evidence="2 6" id="KW-0812">Transmembrane</keyword>
<feature type="region of interest" description="Disordered" evidence="5">
    <location>
        <begin position="775"/>
        <end position="795"/>
    </location>
</feature>
<keyword evidence="4 6" id="KW-0472">Membrane</keyword>
<dbReference type="Pfam" id="PF00916">
    <property type="entry name" value="Sulfate_transp"/>
    <property type="match status" value="1"/>
</dbReference>
<feature type="transmembrane region" description="Helical" evidence="6">
    <location>
        <begin position="563"/>
        <end position="590"/>
    </location>
</feature>
<reference evidence="8" key="2">
    <citation type="submission" date="2021-01" db="UniProtKB">
        <authorList>
            <consortium name="EnsemblMetazoa"/>
        </authorList>
    </citation>
    <scope>IDENTIFICATION</scope>
</reference>